<sequence>MLQAGITASDTDFPIHLSQRATGPARRHTRSSKRRAGPSLGHHPETSTGCTLRDTPPKAQTPRGPIARASHGDLRDALSRVTERIAYPDGHHPRAREFALFDALRTAERQVATLLLERSALRATLHAHRTACETAGAQHAGPQHAQAQAGTSAWCAEGQGSSTGSRSAPVEEQSPKAALSSTLSSTDARCAELEQALRAAGDELQRLRADAELAKHVSLRLVADVKAEAHARQGLAAALELERGVRRALERELFELSRVGSWRGCGTS</sequence>
<evidence type="ECO:0000256" key="1">
    <source>
        <dbReference type="SAM" id="Coils"/>
    </source>
</evidence>
<comment type="caution">
    <text evidence="3">The sequence shown here is derived from an EMBL/GenBank/DDBJ whole genome shotgun (WGS) entry which is preliminary data.</text>
</comment>
<evidence type="ECO:0000313" key="4">
    <source>
        <dbReference type="Proteomes" id="UP000703269"/>
    </source>
</evidence>
<feature type="compositionally biased region" description="Polar residues" evidence="2">
    <location>
        <begin position="1"/>
        <end position="10"/>
    </location>
</feature>
<dbReference type="EMBL" id="BPQB01000038">
    <property type="protein sequence ID" value="GJE94185.1"/>
    <property type="molecule type" value="Genomic_DNA"/>
</dbReference>
<evidence type="ECO:0000313" key="3">
    <source>
        <dbReference type="EMBL" id="GJE94185.1"/>
    </source>
</evidence>
<dbReference type="Proteomes" id="UP000703269">
    <property type="component" value="Unassembled WGS sequence"/>
</dbReference>
<gene>
    <name evidence="3" type="ORF">PsYK624_103530</name>
</gene>
<name>A0A9P3GIC3_9APHY</name>
<feature type="coiled-coil region" evidence="1">
    <location>
        <begin position="183"/>
        <end position="210"/>
    </location>
</feature>
<feature type="region of interest" description="Disordered" evidence="2">
    <location>
        <begin position="1"/>
        <end position="74"/>
    </location>
</feature>
<evidence type="ECO:0000256" key="2">
    <source>
        <dbReference type="SAM" id="MobiDB-lite"/>
    </source>
</evidence>
<reference evidence="3 4" key="1">
    <citation type="submission" date="2021-08" db="EMBL/GenBank/DDBJ databases">
        <title>Draft Genome Sequence of Phanerochaete sordida strain YK-624.</title>
        <authorList>
            <person name="Mori T."/>
            <person name="Dohra H."/>
            <person name="Suzuki T."/>
            <person name="Kawagishi H."/>
            <person name="Hirai H."/>
        </authorList>
    </citation>
    <scope>NUCLEOTIDE SEQUENCE [LARGE SCALE GENOMIC DNA]</scope>
    <source>
        <strain evidence="3 4">YK-624</strain>
    </source>
</reference>
<feature type="region of interest" description="Disordered" evidence="2">
    <location>
        <begin position="138"/>
        <end position="183"/>
    </location>
</feature>
<keyword evidence="4" id="KW-1185">Reference proteome</keyword>
<feature type="compositionally biased region" description="Low complexity" evidence="2">
    <location>
        <begin position="138"/>
        <end position="150"/>
    </location>
</feature>
<organism evidence="3 4">
    <name type="scientific">Phanerochaete sordida</name>
    <dbReference type="NCBI Taxonomy" id="48140"/>
    <lineage>
        <taxon>Eukaryota</taxon>
        <taxon>Fungi</taxon>
        <taxon>Dikarya</taxon>
        <taxon>Basidiomycota</taxon>
        <taxon>Agaricomycotina</taxon>
        <taxon>Agaricomycetes</taxon>
        <taxon>Polyporales</taxon>
        <taxon>Phanerochaetaceae</taxon>
        <taxon>Phanerochaete</taxon>
    </lineage>
</organism>
<feature type="compositionally biased region" description="Basic residues" evidence="2">
    <location>
        <begin position="25"/>
        <end position="36"/>
    </location>
</feature>
<proteinExistence type="predicted"/>
<dbReference type="AlphaFoldDB" id="A0A9P3GIC3"/>
<keyword evidence="1" id="KW-0175">Coiled coil</keyword>
<accession>A0A9P3GIC3</accession>
<protein>
    <submittedName>
        <fullName evidence="3">Uncharacterized protein</fullName>
    </submittedName>
</protein>